<sequence length="89" mass="10245">RKGKVIWSQDEDEAVISLWTKGFDDEEIARTVKFKGKSREDVKKRRAELLRKDDERFAKMLGREKGVSALERAMGKQRYAWMKPGGSGA</sequence>
<dbReference type="EMBL" id="ML978238">
    <property type="protein sequence ID" value="KAF2026690.1"/>
    <property type="molecule type" value="Genomic_DNA"/>
</dbReference>
<keyword evidence="2" id="KW-1185">Reference proteome</keyword>
<dbReference type="AlphaFoldDB" id="A0A9P4H3Z5"/>
<gene>
    <name evidence="1" type="ORF">EK21DRAFT_73560</name>
</gene>
<dbReference type="Proteomes" id="UP000799777">
    <property type="component" value="Unassembled WGS sequence"/>
</dbReference>
<name>A0A9P4H3Z5_9PLEO</name>
<reference evidence="1" key="1">
    <citation type="journal article" date="2020" name="Stud. Mycol.">
        <title>101 Dothideomycetes genomes: a test case for predicting lifestyles and emergence of pathogens.</title>
        <authorList>
            <person name="Haridas S."/>
            <person name="Albert R."/>
            <person name="Binder M."/>
            <person name="Bloem J."/>
            <person name="Labutti K."/>
            <person name="Salamov A."/>
            <person name="Andreopoulos B."/>
            <person name="Baker S."/>
            <person name="Barry K."/>
            <person name="Bills G."/>
            <person name="Bluhm B."/>
            <person name="Cannon C."/>
            <person name="Castanera R."/>
            <person name="Culley D."/>
            <person name="Daum C."/>
            <person name="Ezra D."/>
            <person name="Gonzalez J."/>
            <person name="Henrissat B."/>
            <person name="Kuo A."/>
            <person name="Liang C."/>
            <person name="Lipzen A."/>
            <person name="Lutzoni F."/>
            <person name="Magnuson J."/>
            <person name="Mondo S."/>
            <person name="Nolan M."/>
            <person name="Ohm R."/>
            <person name="Pangilinan J."/>
            <person name="Park H.-J."/>
            <person name="Ramirez L."/>
            <person name="Alfaro M."/>
            <person name="Sun H."/>
            <person name="Tritt A."/>
            <person name="Yoshinaga Y."/>
            <person name="Zwiers L.-H."/>
            <person name="Turgeon B."/>
            <person name="Goodwin S."/>
            <person name="Spatafora J."/>
            <person name="Crous P."/>
            <person name="Grigoriev I."/>
        </authorList>
    </citation>
    <scope>NUCLEOTIDE SEQUENCE</scope>
    <source>
        <strain evidence="1">CBS 110217</strain>
    </source>
</reference>
<evidence type="ECO:0000313" key="2">
    <source>
        <dbReference type="Proteomes" id="UP000799777"/>
    </source>
</evidence>
<accession>A0A9P4H3Z5</accession>
<evidence type="ECO:0000313" key="1">
    <source>
        <dbReference type="EMBL" id="KAF2026690.1"/>
    </source>
</evidence>
<proteinExistence type="predicted"/>
<protein>
    <submittedName>
        <fullName evidence="1">Uncharacterized protein</fullName>
    </submittedName>
</protein>
<dbReference type="OrthoDB" id="3729788at2759"/>
<organism evidence="1 2">
    <name type="scientific">Setomelanomma holmii</name>
    <dbReference type="NCBI Taxonomy" id="210430"/>
    <lineage>
        <taxon>Eukaryota</taxon>
        <taxon>Fungi</taxon>
        <taxon>Dikarya</taxon>
        <taxon>Ascomycota</taxon>
        <taxon>Pezizomycotina</taxon>
        <taxon>Dothideomycetes</taxon>
        <taxon>Pleosporomycetidae</taxon>
        <taxon>Pleosporales</taxon>
        <taxon>Pleosporineae</taxon>
        <taxon>Phaeosphaeriaceae</taxon>
        <taxon>Setomelanomma</taxon>
    </lineage>
</organism>
<feature type="non-terminal residue" evidence="1">
    <location>
        <position position="1"/>
    </location>
</feature>
<comment type="caution">
    <text evidence="1">The sequence shown here is derived from an EMBL/GenBank/DDBJ whole genome shotgun (WGS) entry which is preliminary data.</text>
</comment>